<dbReference type="GO" id="GO:0005576">
    <property type="term" value="C:extracellular region"/>
    <property type="evidence" value="ECO:0007669"/>
    <property type="project" value="UniProtKB-SubCell"/>
</dbReference>
<dbReference type="SUPFAM" id="SSF117074">
    <property type="entry name" value="Hypothetical protein PA1324"/>
    <property type="match status" value="1"/>
</dbReference>
<evidence type="ECO:0000256" key="2">
    <source>
        <dbReference type="ARBA" id="ARBA00022525"/>
    </source>
</evidence>
<dbReference type="RefSeq" id="WP_069634563.1">
    <property type="nucleotide sequence ID" value="NZ_JXKZ01000002.1"/>
</dbReference>
<dbReference type="Pfam" id="PF17210">
    <property type="entry name" value="SdrD_B"/>
    <property type="match status" value="1"/>
</dbReference>
<evidence type="ECO:0000259" key="4">
    <source>
        <dbReference type="Pfam" id="PF17210"/>
    </source>
</evidence>
<evidence type="ECO:0000313" key="5">
    <source>
        <dbReference type="EMBL" id="OEG17242.1"/>
    </source>
</evidence>
<evidence type="ECO:0000313" key="6">
    <source>
        <dbReference type="Proteomes" id="UP000094764"/>
    </source>
</evidence>
<accession>A0A1E5GX41</accession>
<evidence type="ECO:0000256" key="3">
    <source>
        <dbReference type="ARBA" id="ARBA00022729"/>
    </source>
</evidence>
<dbReference type="STRING" id="903983.BCR23_04365"/>
<sequence>MKKFKFSTVFLLLTVFLITLFFGESEMAEAISHKANGSSSISAILFEDSNMNGKQDPNELGIEGITVRLFDDSGTEIAKTVTDREGKYIFGRLASEMYQLKIDFPTGYVRVTTGAIAFSSDGLSSYFELDNGETFTDGWIGFFQI</sequence>
<reference evidence="6" key="1">
    <citation type="submission" date="2016-09" db="EMBL/GenBank/DDBJ databases">
        <authorList>
            <person name="Gulvik C.A."/>
        </authorList>
    </citation>
    <scope>NUCLEOTIDE SEQUENCE [LARGE SCALE GENOMIC DNA]</scope>
    <source>
        <strain evidence="6">LMG 26306</strain>
    </source>
</reference>
<proteinExistence type="predicted"/>
<organism evidence="5 6">
    <name type="scientific">Enterococcus quebecensis</name>
    <dbReference type="NCBI Taxonomy" id="903983"/>
    <lineage>
        <taxon>Bacteria</taxon>
        <taxon>Bacillati</taxon>
        <taxon>Bacillota</taxon>
        <taxon>Bacilli</taxon>
        <taxon>Lactobacillales</taxon>
        <taxon>Enterococcaceae</taxon>
        <taxon>Enterococcus</taxon>
    </lineage>
</organism>
<comment type="subcellular location">
    <subcellularLocation>
        <location evidence="1">Secreted</location>
    </subcellularLocation>
</comment>
<dbReference type="AlphaFoldDB" id="A0A1E5GX41"/>
<evidence type="ECO:0000256" key="1">
    <source>
        <dbReference type="ARBA" id="ARBA00004613"/>
    </source>
</evidence>
<comment type="caution">
    <text evidence="5">The sequence shown here is derived from an EMBL/GenBank/DDBJ whole genome shotgun (WGS) entry which is preliminary data.</text>
</comment>
<keyword evidence="3" id="KW-0732">Signal</keyword>
<dbReference type="InterPro" id="IPR033764">
    <property type="entry name" value="Sdr_B"/>
</dbReference>
<protein>
    <recommendedName>
        <fullName evidence="4">SD-repeat containing protein B domain-containing protein</fullName>
    </recommendedName>
</protein>
<dbReference type="Gene3D" id="2.60.40.10">
    <property type="entry name" value="Immunoglobulins"/>
    <property type="match status" value="1"/>
</dbReference>
<feature type="domain" description="SD-repeat containing protein B" evidence="4">
    <location>
        <begin position="41"/>
        <end position="113"/>
    </location>
</feature>
<keyword evidence="2" id="KW-0964">Secreted</keyword>
<dbReference type="Proteomes" id="UP000094764">
    <property type="component" value="Unassembled WGS sequence"/>
</dbReference>
<dbReference type="InterPro" id="IPR013783">
    <property type="entry name" value="Ig-like_fold"/>
</dbReference>
<name>A0A1E5GX41_9ENTE</name>
<gene>
    <name evidence="5" type="ORF">BCR23_04365</name>
</gene>
<dbReference type="EMBL" id="MIKB01000012">
    <property type="protein sequence ID" value="OEG17242.1"/>
    <property type="molecule type" value="Genomic_DNA"/>
</dbReference>
<keyword evidence="6" id="KW-1185">Reference proteome</keyword>